<dbReference type="GO" id="GO:0004867">
    <property type="term" value="F:serine-type endopeptidase inhibitor activity"/>
    <property type="evidence" value="ECO:0007669"/>
    <property type="project" value="InterPro"/>
</dbReference>
<proteinExistence type="predicted"/>
<name>A0AAE1QFW0_9EUCA</name>
<protein>
    <recommendedName>
        <fullName evidence="1">Antistasin-like domain-containing protein</fullName>
    </recommendedName>
</protein>
<keyword evidence="3" id="KW-1185">Reference proteome</keyword>
<gene>
    <name evidence="2" type="ORF">Pmani_003736</name>
</gene>
<dbReference type="Pfam" id="PF02822">
    <property type="entry name" value="Antistasin"/>
    <property type="match status" value="1"/>
</dbReference>
<evidence type="ECO:0000313" key="3">
    <source>
        <dbReference type="Proteomes" id="UP001292094"/>
    </source>
</evidence>
<feature type="domain" description="Antistasin-like" evidence="1">
    <location>
        <begin position="1"/>
        <end position="19"/>
    </location>
</feature>
<dbReference type="InterPro" id="IPR004094">
    <property type="entry name" value="Antistasin-like"/>
</dbReference>
<evidence type="ECO:0000313" key="2">
    <source>
        <dbReference type="EMBL" id="KAK4325643.1"/>
    </source>
</evidence>
<sequence length="133" mass="14366">MLCPYEFELDEEGCPLCQCRDPCKGRGLPRGSLSCTLEETHCDSEPCPPMPTCKQPRSLSMPPPLYRCHVAQGRDYGVCCAAVEELEKPGQCPMEGGGGSVVVGAGGEEEEMRCGASCLHDLQLSLHTEVLHL</sequence>
<dbReference type="Proteomes" id="UP001292094">
    <property type="component" value="Unassembled WGS sequence"/>
</dbReference>
<dbReference type="AlphaFoldDB" id="A0AAE1QFW0"/>
<dbReference type="PROSITE" id="PS51252">
    <property type="entry name" value="ANTISTASIN"/>
    <property type="match status" value="1"/>
</dbReference>
<accession>A0AAE1QFW0</accession>
<dbReference type="Gene3D" id="2.10.22.10">
    <property type="entry name" value="Antistasin, domain 1"/>
    <property type="match status" value="1"/>
</dbReference>
<evidence type="ECO:0000259" key="1">
    <source>
        <dbReference type="PROSITE" id="PS51252"/>
    </source>
</evidence>
<reference evidence="2" key="1">
    <citation type="submission" date="2023-11" db="EMBL/GenBank/DDBJ databases">
        <title>Genome assemblies of two species of porcelain crab, Petrolisthes cinctipes and Petrolisthes manimaculis (Anomura: Porcellanidae).</title>
        <authorList>
            <person name="Angst P."/>
        </authorList>
    </citation>
    <scope>NUCLEOTIDE SEQUENCE</scope>
    <source>
        <strain evidence="2">PB745_02</strain>
        <tissue evidence="2">Gill</tissue>
    </source>
</reference>
<organism evidence="2 3">
    <name type="scientific">Petrolisthes manimaculis</name>
    <dbReference type="NCBI Taxonomy" id="1843537"/>
    <lineage>
        <taxon>Eukaryota</taxon>
        <taxon>Metazoa</taxon>
        <taxon>Ecdysozoa</taxon>
        <taxon>Arthropoda</taxon>
        <taxon>Crustacea</taxon>
        <taxon>Multicrustacea</taxon>
        <taxon>Malacostraca</taxon>
        <taxon>Eumalacostraca</taxon>
        <taxon>Eucarida</taxon>
        <taxon>Decapoda</taxon>
        <taxon>Pleocyemata</taxon>
        <taxon>Anomura</taxon>
        <taxon>Galatheoidea</taxon>
        <taxon>Porcellanidae</taxon>
        <taxon>Petrolisthes</taxon>
    </lineage>
</organism>
<dbReference type="EMBL" id="JAWZYT010000265">
    <property type="protein sequence ID" value="KAK4325643.1"/>
    <property type="molecule type" value="Genomic_DNA"/>
</dbReference>
<comment type="caution">
    <text evidence="2">The sequence shown here is derived from an EMBL/GenBank/DDBJ whole genome shotgun (WGS) entry which is preliminary data.</text>
</comment>